<name>A0ABX2MI79_9BACL</name>
<protein>
    <submittedName>
        <fullName evidence="1">Uncharacterized protein</fullName>
    </submittedName>
</protein>
<comment type="caution">
    <text evidence="1">The sequence shown here is derived from an EMBL/GenBank/DDBJ whole genome shotgun (WGS) entry which is preliminary data.</text>
</comment>
<dbReference type="GeneID" id="97130704"/>
<keyword evidence="2" id="KW-1185">Reference proteome</keyword>
<evidence type="ECO:0000313" key="1">
    <source>
        <dbReference type="EMBL" id="NUU54086.1"/>
    </source>
</evidence>
<dbReference type="Proteomes" id="UP000577724">
    <property type="component" value="Unassembled WGS sequence"/>
</dbReference>
<accession>A0ABX2MI79</accession>
<dbReference type="EMBL" id="JABMCC010000101">
    <property type="protein sequence ID" value="NUU54086.1"/>
    <property type="molecule type" value="Genomic_DNA"/>
</dbReference>
<gene>
    <name evidence="1" type="ORF">HP548_08315</name>
</gene>
<reference evidence="1 2" key="1">
    <citation type="submission" date="2020-05" db="EMBL/GenBank/DDBJ databases">
        <title>Genome Sequencing of Type Strains.</title>
        <authorList>
            <person name="Lemaire J.F."/>
            <person name="Inderbitzin P."/>
            <person name="Gregorio O.A."/>
            <person name="Collins S.B."/>
            <person name="Wespe N."/>
            <person name="Knight-Connoni V."/>
        </authorList>
    </citation>
    <scope>NUCLEOTIDE SEQUENCE [LARGE SCALE GENOMIC DNA]</scope>
    <source>
        <strain evidence="1 2">DSM 19942</strain>
    </source>
</reference>
<proteinExistence type="predicted"/>
<dbReference type="RefSeq" id="WP_175381370.1">
    <property type="nucleotide sequence ID" value="NZ_CBCRYD010000055.1"/>
</dbReference>
<evidence type="ECO:0000313" key="2">
    <source>
        <dbReference type="Proteomes" id="UP000577724"/>
    </source>
</evidence>
<organism evidence="1 2">
    <name type="scientific">Paenibacillus taichungensis</name>
    <dbReference type="NCBI Taxonomy" id="484184"/>
    <lineage>
        <taxon>Bacteria</taxon>
        <taxon>Bacillati</taxon>
        <taxon>Bacillota</taxon>
        <taxon>Bacilli</taxon>
        <taxon>Bacillales</taxon>
        <taxon>Paenibacillaceae</taxon>
        <taxon>Paenibacillus</taxon>
    </lineage>
</organism>
<sequence length="45" mass="5252">MDKTSEDHTAIVDILKASLPRKEADKMYREITYLSDKKLTVKIKK</sequence>